<evidence type="ECO:0000313" key="3">
    <source>
        <dbReference type="Proteomes" id="UP001341444"/>
    </source>
</evidence>
<comment type="caution">
    <text evidence="2">The sequence shown here is derived from an EMBL/GenBank/DDBJ whole genome shotgun (WGS) entry which is preliminary data.</text>
</comment>
<feature type="transmembrane region" description="Helical" evidence="1">
    <location>
        <begin position="198"/>
        <end position="220"/>
    </location>
</feature>
<reference evidence="2 3" key="1">
    <citation type="submission" date="2023-03" db="EMBL/GenBank/DDBJ databases">
        <title>Bacillus Genome Sequencing.</title>
        <authorList>
            <person name="Dunlap C."/>
        </authorList>
    </citation>
    <scope>NUCLEOTIDE SEQUENCE [LARGE SCALE GENOMIC DNA]</scope>
    <source>
        <strain evidence="2 3">B-23453</strain>
    </source>
</reference>
<feature type="transmembrane region" description="Helical" evidence="1">
    <location>
        <begin position="169"/>
        <end position="192"/>
    </location>
</feature>
<evidence type="ECO:0008006" key="4">
    <source>
        <dbReference type="Google" id="ProtNLM"/>
    </source>
</evidence>
<organism evidence="2 3">
    <name type="scientific">Heyndrickxia acidicola</name>
    <dbReference type="NCBI Taxonomy" id="209389"/>
    <lineage>
        <taxon>Bacteria</taxon>
        <taxon>Bacillati</taxon>
        <taxon>Bacillota</taxon>
        <taxon>Bacilli</taxon>
        <taxon>Bacillales</taxon>
        <taxon>Bacillaceae</taxon>
        <taxon>Heyndrickxia</taxon>
    </lineage>
</organism>
<evidence type="ECO:0000256" key="1">
    <source>
        <dbReference type="SAM" id="Phobius"/>
    </source>
</evidence>
<dbReference type="RefSeq" id="WP_066268094.1">
    <property type="nucleotide sequence ID" value="NZ_JARMAB010000017.1"/>
</dbReference>
<feature type="transmembrane region" description="Helical" evidence="1">
    <location>
        <begin position="125"/>
        <end position="148"/>
    </location>
</feature>
<gene>
    <name evidence="2" type="ORF">P4T90_12390</name>
</gene>
<proteinExistence type="predicted"/>
<keyword evidence="1" id="KW-1133">Transmembrane helix</keyword>
<feature type="transmembrane region" description="Helical" evidence="1">
    <location>
        <begin position="232"/>
        <end position="248"/>
    </location>
</feature>
<feature type="transmembrane region" description="Helical" evidence="1">
    <location>
        <begin position="254"/>
        <end position="272"/>
    </location>
</feature>
<dbReference type="Proteomes" id="UP001341444">
    <property type="component" value="Unassembled WGS sequence"/>
</dbReference>
<protein>
    <recommendedName>
        <fullName evidence="4">Integral membrane protein</fullName>
    </recommendedName>
</protein>
<evidence type="ECO:0000313" key="2">
    <source>
        <dbReference type="EMBL" id="MED1203864.1"/>
    </source>
</evidence>
<keyword evidence="1" id="KW-0812">Transmembrane</keyword>
<dbReference type="EMBL" id="JARMAB010000017">
    <property type="protein sequence ID" value="MED1203864.1"/>
    <property type="molecule type" value="Genomic_DNA"/>
</dbReference>
<name>A0ABU6MHT6_9BACI</name>
<sequence length="282" mass="30817">MRGIKLVLLSLAFLLTASFILVKPAWADARNIFNQKETIVPEDQNVENLVVLGDNATINGRVRVSVVVINGNLKINKTADITGPVLVIGGNVEQEKGAHVSEQIISVNMNHQTQDSFILGGMLFLGYWILKLAGSIVIVAITVLAGLLARKRLRAAEEKRNLFINPGRVIVTGLMASLAIGALSFFLTIVVIGIPVVILMLLGVMAAFIAGMVLLSAEMGKRISWVDGKSNWLVELTGSALIVSAFNFPLIGWVIFLIVLWFSLGFSITWVYNRFFNRKKAE</sequence>
<keyword evidence="1" id="KW-0472">Membrane</keyword>
<accession>A0ABU6MHT6</accession>
<keyword evidence="3" id="KW-1185">Reference proteome</keyword>